<sequence length="429" mass="47979">MDTYIIALTIIGFAALAMAWVPTLLEKSFFSYPILFLALGAIIYLLPLDLPLPDPLWHESYAVHLTELSVIISLMGTGLKIRRKFNWHNWKIPFLLVTVTMLLSITILAALGWWLLALAPAAAVLLGAVMAPTDPVLAEQVQVGPPNNKEEDDVRFSLTAEAGLNDGMAFPFTWLAIVVAVAAGTNEPWFIEWLLRDLIYRILAGVGVGYLIGRGLAYLIFYLPRKVAFPKTRDGFVGLSATLVSYGVTEMIGGYGFMAVFFTALTLSSYEEENEYHTEMHDFVLQVERIIMVVLLILFGGSLVSGLLDHLTWNDVFISLAFLFVIRPLTSLVAIYNVSCSWREKMAISFFGIRGIGSFFYLAFALSKIDFVDADRLWSIVGFIVMVSIILHGVTASRVMDYLDSTRRRILYRRGYLKKQDADDDANKL</sequence>
<keyword evidence="4 8" id="KW-0812">Transmembrane</keyword>
<dbReference type="Pfam" id="PF00999">
    <property type="entry name" value="Na_H_Exchanger"/>
    <property type="match status" value="1"/>
</dbReference>
<proteinExistence type="predicted"/>
<feature type="transmembrane region" description="Helical" evidence="8">
    <location>
        <begin position="198"/>
        <end position="223"/>
    </location>
</feature>
<feature type="transmembrane region" description="Helical" evidence="8">
    <location>
        <begin position="287"/>
        <end position="304"/>
    </location>
</feature>
<feature type="transmembrane region" description="Helical" evidence="8">
    <location>
        <begin position="62"/>
        <end position="81"/>
    </location>
</feature>
<comment type="caution">
    <text evidence="10">The sequence shown here is derived from an EMBL/GenBank/DDBJ whole genome shotgun (WGS) entry which is preliminary data.</text>
</comment>
<evidence type="ECO:0000256" key="4">
    <source>
        <dbReference type="ARBA" id="ARBA00022692"/>
    </source>
</evidence>
<evidence type="ECO:0000256" key="5">
    <source>
        <dbReference type="ARBA" id="ARBA00022989"/>
    </source>
</evidence>
<dbReference type="EMBL" id="BMFP01000002">
    <property type="protein sequence ID" value="GGG09173.1"/>
    <property type="molecule type" value="Genomic_DNA"/>
</dbReference>
<keyword evidence="5 8" id="KW-1133">Transmembrane helix</keyword>
<keyword evidence="2" id="KW-0813">Transport</keyword>
<evidence type="ECO:0000256" key="3">
    <source>
        <dbReference type="ARBA" id="ARBA00022449"/>
    </source>
</evidence>
<evidence type="ECO:0000256" key="1">
    <source>
        <dbReference type="ARBA" id="ARBA00004651"/>
    </source>
</evidence>
<feature type="transmembrane region" description="Helical" evidence="8">
    <location>
        <begin position="6"/>
        <end position="25"/>
    </location>
</feature>
<feature type="transmembrane region" description="Helical" evidence="8">
    <location>
        <begin position="243"/>
        <end position="267"/>
    </location>
</feature>
<feature type="transmembrane region" description="Helical" evidence="8">
    <location>
        <begin position="32"/>
        <end position="50"/>
    </location>
</feature>
<name>A0ABQ1W367_9BACT</name>
<dbReference type="PANTHER" id="PTHR32507:SF8">
    <property type="entry name" value="CNH1P"/>
    <property type="match status" value="1"/>
</dbReference>
<organism evidence="10 11">
    <name type="scientific">Pontibacter amylolyticus</name>
    <dbReference type="NCBI Taxonomy" id="1424080"/>
    <lineage>
        <taxon>Bacteria</taxon>
        <taxon>Pseudomonadati</taxon>
        <taxon>Bacteroidota</taxon>
        <taxon>Cytophagia</taxon>
        <taxon>Cytophagales</taxon>
        <taxon>Hymenobacteraceae</taxon>
        <taxon>Pontibacter</taxon>
    </lineage>
</organism>
<evidence type="ECO:0000256" key="2">
    <source>
        <dbReference type="ARBA" id="ARBA00022448"/>
    </source>
</evidence>
<evidence type="ECO:0000256" key="6">
    <source>
        <dbReference type="ARBA" id="ARBA00023065"/>
    </source>
</evidence>
<reference evidence="11" key="1">
    <citation type="journal article" date="2019" name="Int. J. Syst. Evol. Microbiol.">
        <title>The Global Catalogue of Microorganisms (GCM) 10K type strain sequencing project: providing services to taxonomists for standard genome sequencing and annotation.</title>
        <authorList>
            <consortium name="The Broad Institute Genomics Platform"/>
            <consortium name="The Broad Institute Genome Sequencing Center for Infectious Disease"/>
            <person name="Wu L."/>
            <person name="Ma J."/>
        </authorList>
    </citation>
    <scope>NUCLEOTIDE SEQUENCE [LARGE SCALE GENOMIC DNA]</scope>
    <source>
        <strain evidence="11">CGMCC 1.12749</strain>
    </source>
</reference>
<accession>A0ABQ1W367</accession>
<dbReference type="Proteomes" id="UP000634043">
    <property type="component" value="Unassembled WGS sequence"/>
</dbReference>
<feature type="transmembrane region" description="Helical" evidence="8">
    <location>
        <begin position="168"/>
        <end position="186"/>
    </location>
</feature>
<evidence type="ECO:0000313" key="11">
    <source>
        <dbReference type="Proteomes" id="UP000634043"/>
    </source>
</evidence>
<keyword evidence="7 8" id="KW-0472">Membrane</keyword>
<dbReference type="PANTHER" id="PTHR32507">
    <property type="entry name" value="NA(+)/H(+) ANTIPORTER 1"/>
    <property type="match status" value="1"/>
</dbReference>
<feature type="domain" description="Cation/H+ exchanger transmembrane" evidence="9">
    <location>
        <begin position="19"/>
        <end position="400"/>
    </location>
</feature>
<dbReference type="RefSeq" id="WP_188500633.1">
    <property type="nucleotide sequence ID" value="NZ_BMFP01000002.1"/>
</dbReference>
<protein>
    <submittedName>
        <fullName evidence="10">Cation transporter</fullName>
    </submittedName>
</protein>
<feature type="transmembrane region" description="Helical" evidence="8">
    <location>
        <begin position="93"/>
        <end position="116"/>
    </location>
</feature>
<keyword evidence="11" id="KW-1185">Reference proteome</keyword>
<feature type="transmembrane region" description="Helical" evidence="8">
    <location>
        <begin position="316"/>
        <end position="336"/>
    </location>
</feature>
<keyword evidence="6" id="KW-0406">Ion transport</keyword>
<evidence type="ECO:0000256" key="8">
    <source>
        <dbReference type="SAM" id="Phobius"/>
    </source>
</evidence>
<evidence type="ECO:0000313" key="10">
    <source>
        <dbReference type="EMBL" id="GGG09173.1"/>
    </source>
</evidence>
<gene>
    <name evidence="10" type="ORF">GCM10011323_12130</name>
</gene>
<evidence type="ECO:0000259" key="9">
    <source>
        <dbReference type="Pfam" id="PF00999"/>
    </source>
</evidence>
<dbReference type="InterPro" id="IPR006153">
    <property type="entry name" value="Cation/H_exchanger_TM"/>
</dbReference>
<feature type="transmembrane region" description="Helical" evidence="8">
    <location>
        <begin position="348"/>
        <end position="366"/>
    </location>
</feature>
<keyword evidence="3" id="KW-0050">Antiport</keyword>
<comment type="subcellular location">
    <subcellularLocation>
        <location evidence="1">Cell membrane</location>
        <topology evidence="1">Multi-pass membrane protein</topology>
    </subcellularLocation>
</comment>
<evidence type="ECO:0000256" key="7">
    <source>
        <dbReference type="ARBA" id="ARBA00023136"/>
    </source>
</evidence>
<feature type="transmembrane region" description="Helical" evidence="8">
    <location>
        <begin position="378"/>
        <end position="400"/>
    </location>
</feature>